<evidence type="ECO:0000256" key="5">
    <source>
        <dbReference type="ARBA" id="ARBA00022741"/>
    </source>
</evidence>
<dbReference type="GO" id="GO:0006370">
    <property type="term" value="P:7-methylguanosine mRNA capping"/>
    <property type="evidence" value="ECO:0007669"/>
    <property type="project" value="UniProtKB-KW"/>
</dbReference>
<feature type="compositionally biased region" description="Polar residues" evidence="12">
    <location>
        <begin position="623"/>
        <end position="639"/>
    </location>
</feature>
<feature type="domain" description="mRNA triphosphatase Cet1-like" evidence="14">
    <location>
        <begin position="69"/>
        <end position="225"/>
    </location>
</feature>
<evidence type="ECO:0000256" key="3">
    <source>
        <dbReference type="ARBA" id="ARBA00022679"/>
    </source>
</evidence>
<reference evidence="16" key="1">
    <citation type="journal article" date="2020" name="J. Eukaryot. Microbiol.">
        <title>De novo Sequencing, Assembly and Annotation of the Transcriptome for the Free-Living Testate Amoeba Arcella intermedia.</title>
        <authorList>
            <person name="Ribeiro G.M."/>
            <person name="Porfirio-Sousa A.L."/>
            <person name="Maurer-Alcala X.X."/>
            <person name="Katz L.A."/>
            <person name="Lahr D.J.G."/>
        </authorList>
    </citation>
    <scope>NUCLEOTIDE SEQUENCE</scope>
</reference>
<dbReference type="GO" id="GO:0004651">
    <property type="term" value="F:polynucleotide 5'-phosphatase activity"/>
    <property type="evidence" value="ECO:0007669"/>
    <property type="project" value="InterPro"/>
</dbReference>
<evidence type="ECO:0000256" key="1">
    <source>
        <dbReference type="ARBA" id="ARBA00004123"/>
    </source>
</evidence>
<evidence type="ECO:0000256" key="2">
    <source>
        <dbReference type="ARBA" id="ARBA00022664"/>
    </source>
</evidence>
<evidence type="ECO:0000259" key="14">
    <source>
        <dbReference type="Pfam" id="PF02940"/>
    </source>
</evidence>
<dbReference type="Pfam" id="PF01331">
    <property type="entry name" value="mRNA_cap_enzyme"/>
    <property type="match status" value="1"/>
</dbReference>
<dbReference type="GO" id="GO:0005634">
    <property type="term" value="C:nucleus"/>
    <property type="evidence" value="ECO:0007669"/>
    <property type="project" value="UniProtKB-SubCell"/>
</dbReference>
<dbReference type="PANTHER" id="PTHR10367:SF17">
    <property type="entry name" value="MRNA-CAPPING ENZYME"/>
    <property type="match status" value="1"/>
</dbReference>
<dbReference type="EMBL" id="GIBP01001162">
    <property type="protein sequence ID" value="NDV30131.1"/>
    <property type="molecule type" value="Transcribed_RNA"/>
</dbReference>
<evidence type="ECO:0000259" key="13">
    <source>
        <dbReference type="Pfam" id="PF01331"/>
    </source>
</evidence>
<evidence type="ECO:0000259" key="15">
    <source>
        <dbReference type="Pfam" id="PF03919"/>
    </source>
</evidence>
<feature type="domain" description="mRNA capping enzyme adenylation" evidence="13">
    <location>
        <begin position="307"/>
        <end position="505"/>
    </location>
</feature>
<dbReference type="InterPro" id="IPR013846">
    <property type="entry name" value="mRNA_cap_enzyme_C"/>
</dbReference>
<evidence type="ECO:0000256" key="10">
    <source>
        <dbReference type="ARBA" id="ARBA00044624"/>
    </source>
</evidence>
<dbReference type="Gene3D" id="3.20.100.10">
    <property type="entry name" value="mRNA triphosphatase Cet1-like"/>
    <property type="match status" value="1"/>
</dbReference>
<organism evidence="16">
    <name type="scientific">Arcella intermedia</name>
    <dbReference type="NCBI Taxonomy" id="1963864"/>
    <lineage>
        <taxon>Eukaryota</taxon>
        <taxon>Amoebozoa</taxon>
        <taxon>Tubulinea</taxon>
        <taxon>Elardia</taxon>
        <taxon>Arcellinida</taxon>
        <taxon>Sphaerothecina</taxon>
        <taxon>Arcellidae</taxon>
        <taxon>Arcella</taxon>
    </lineage>
</organism>
<feature type="domain" description="mRNA capping enzyme C-terminal" evidence="15">
    <location>
        <begin position="521"/>
        <end position="610"/>
    </location>
</feature>
<evidence type="ECO:0000256" key="6">
    <source>
        <dbReference type="ARBA" id="ARBA00022801"/>
    </source>
</evidence>
<dbReference type="SUPFAM" id="SSF55154">
    <property type="entry name" value="CYTH-like phosphatases"/>
    <property type="match status" value="1"/>
</dbReference>
<keyword evidence="4" id="KW-0548">Nucleotidyltransferase</keyword>
<comment type="catalytic activity">
    <reaction evidence="10">
        <text>a 5'-end diphospho-ribonucleoside in mRNA + GTP + H(+) = a 5'-end (5'-triphosphoguanosine)-ribonucleoside in mRNA + diphosphate</text>
        <dbReference type="Rhea" id="RHEA:67012"/>
        <dbReference type="Rhea" id="RHEA-COMP:17165"/>
        <dbReference type="Rhea" id="RHEA-COMP:17166"/>
        <dbReference type="ChEBI" id="CHEBI:15378"/>
        <dbReference type="ChEBI" id="CHEBI:33019"/>
        <dbReference type="ChEBI" id="CHEBI:37565"/>
        <dbReference type="ChEBI" id="CHEBI:167616"/>
        <dbReference type="ChEBI" id="CHEBI:167617"/>
        <dbReference type="EC" id="2.7.7.50"/>
    </reaction>
    <physiologicalReaction direction="left-to-right" evidence="10">
        <dbReference type="Rhea" id="RHEA:67013"/>
    </physiologicalReaction>
</comment>
<dbReference type="InterPro" id="IPR004206">
    <property type="entry name" value="mRNA_triPase_Cet1"/>
</dbReference>
<proteinExistence type="predicted"/>
<dbReference type="GO" id="GO:0005524">
    <property type="term" value="F:ATP binding"/>
    <property type="evidence" value="ECO:0007669"/>
    <property type="project" value="InterPro"/>
</dbReference>
<evidence type="ECO:0000313" key="16">
    <source>
        <dbReference type="EMBL" id="NDV30131.1"/>
    </source>
</evidence>
<evidence type="ECO:0000256" key="9">
    <source>
        <dbReference type="ARBA" id="ARBA00023242"/>
    </source>
</evidence>
<evidence type="ECO:0000256" key="7">
    <source>
        <dbReference type="ARBA" id="ARBA00023042"/>
    </source>
</evidence>
<keyword evidence="9" id="KW-0539">Nucleus</keyword>
<dbReference type="CDD" id="cd07470">
    <property type="entry name" value="CYTH-like_mRNA_RTPase"/>
    <property type="match status" value="1"/>
</dbReference>
<dbReference type="CDD" id="cd07895">
    <property type="entry name" value="Adenylation_mRNA_capping"/>
    <property type="match status" value="1"/>
</dbReference>
<dbReference type="Pfam" id="PF03919">
    <property type="entry name" value="mRNA_cap_C"/>
    <property type="match status" value="1"/>
</dbReference>
<keyword evidence="5" id="KW-0547">Nucleotide-binding</keyword>
<keyword evidence="6" id="KW-0378">Hydrolase</keyword>
<keyword evidence="8" id="KW-0342">GTP-binding</keyword>
<keyword evidence="7" id="KW-0506">mRNA capping</keyword>
<dbReference type="GO" id="GO:0004484">
    <property type="term" value="F:mRNA guanylyltransferase activity"/>
    <property type="evidence" value="ECO:0007669"/>
    <property type="project" value="UniProtKB-EC"/>
</dbReference>
<accession>A0A6B2KZN5</accession>
<comment type="catalytic activity">
    <reaction evidence="11">
        <text>a 5'-end triphospho-ribonucleoside in mRNA + H2O = a 5'-end diphospho-ribonucleoside in mRNA + phosphate + H(+)</text>
        <dbReference type="Rhea" id="RHEA:67004"/>
        <dbReference type="Rhea" id="RHEA-COMP:17164"/>
        <dbReference type="Rhea" id="RHEA-COMP:17165"/>
        <dbReference type="ChEBI" id="CHEBI:15377"/>
        <dbReference type="ChEBI" id="CHEBI:15378"/>
        <dbReference type="ChEBI" id="CHEBI:43474"/>
        <dbReference type="ChEBI" id="CHEBI:167616"/>
        <dbReference type="ChEBI" id="CHEBI:167618"/>
        <dbReference type="EC" id="3.6.1.74"/>
    </reaction>
    <physiologicalReaction direction="left-to-right" evidence="11">
        <dbReference type="Rhea" id="RHEA:67005"/>
    </physiologicalReaction>
</comment>
<dbReference type="GO" id="GO:0140818">
    <property type="term" value="F:mRNA 5'-triphosphate monophosphatase activity"/>
    <property type="evidence" value="ECO:0007669"/>
    <property type="project" value="UniProtKB-EC"/>
</dbReference>
<protein>
    <submittedName>
        <fullName evidence="16">Uncharacterized protein</fullName>
    </submittedName>
</protein>
<evidence type="ECO:0000256" key="12">
    <source>
        <dbReference type="SAM" id="MobiDB-lite"/>
    </source>
</evidence>
<dbReference type="SUPFAM" id="SSF56091">
    <property type="entry name" value="DNA ligase/mRNA capping enzyme, catalytic domain"/>
    <property type="match status" value="1"/>
</dbReference>
<dbReference type="InterPro" id="IPR037009">
    <property type="entry name" value="mRNA_triPase_Cet1_sf"/>
</dbReference>
<dbReference type="PANTHER" id="PTHR10367">
    <property type="entry name" value="MRNA-CAPPING ENZYME"/>
    <property type="match status" value="1"/>
</dbReference>
<comment type="subcellular location">
    <subcellularLocation>
        <location evidence="1">Nucleus</location>
    </subcellularLocation>
</comment>
<dbReference type="GO" id="GO:0005525">
    <property type="term" value="F:GTP binding"/>
    <property type="evidence" value="ECO:0007669"/>
    <property type="project" value="UniProtKB-KW"/>
</dbReference>
<evidence type="ECO:0000256" key="8">
    <source>
        <dbReference type="ARBA" id="ARBA00023134"/>
    </source>
</evidence>
<evidence type="ECO:0000256" key="11">
    <source>
        <dbReference type="ARBA" id="ARBA00047740"/>
    </source>
</evidence>
<dbReference type="InterPro" id="IPR033469">
    <property type="entry name" value="CYTH-like_dom_sf"/>
</dbReference>
<keyword evidence="3" id="KW-0808">Transferase</keyword>
<keyword evidence="2" id="KW-0507">mRNA processing</keyword>
<dbReference type="InterPro" id="IPR001339">
    <property type="entry name" value="mRNA_cap_enzyme_adenylation"/>
</dbReference>
<name>A0A6B2KZN5_9EUKA</name>
<evidence type="ECO:0000256" key="4">
    <source>
        <dbReference type="ARBA" id="ARBA00022695"/>
    </source>
</evidence>
<dbReference type="InterPro" id="IPR012340">
    <property type="entry name" value="NA-bd_OB-fold"/>
</dbReference>
<sequence>MKRSLQATENGKGAVKKEEDVDRENLLEDIKVKHVAELQQIFKKASSLVQDGQVENQALEIEARIGTYNNNNFTSGITETEFKALRDYLDASSDYENYFDEIVDYMYNPPNKDQKGSIRVNFDEKSHPIRSLLKLKETEIKLTWENDLMPYDIRVSLSKEIDITLPPNFNKDTFKLCRKKERWSYESSFFRIDLTRVTSVTPFGHPPGTVRNFNGDRSYEVEFELMEGESLRDPKQAEEIANEFYDNISELLKVLDSGHQILSEALVTTLVDTVLNIDKDLERQLRAILAKSLAEENEVRDFPGSMPVTFCRNHFNKVQAEDYYVSEKTDGLRYLLLICPVGVFLIDRKLAFFRVTNYDTLITLFCANNTTTLLDGELIKNHSTGKPIFLIFDLLEVLGENYASKKLDERLEVIGKKVVAPYREAVQNRVIPPEHPFALIGKVFYKKHKLNDLFSCIQEKDGEKYYIDKHNPKEPPKRHHKTDGLIFTPNDKYCFKTTNNLFKWKFIEKQSIDFKAKRIESNKFRLSCSVTGGDMDCFECSFSDNDLEKLNKDWEKHGKTDSAIIECNYNRYTGKWVYYTLRSDKKNPNYIRIVFDTIMAIAEGITKQEIADKLLKKPHPHNHGQNQTANTSQNHSNQGHNHRDPHHAH</sequence>
<dbReference type="Gene3D" id="3.30.470.30">
    <property type="entry name" value="DNA ligase/mRNA capping enzyme"/>
    <property type="match status" value="1"/>
</dbReference>
<dbReference type="InterPro" id="IPR051029">
    <property type="entry name" value="mRNA_Capping_Enz/RNA_Phosphat"/>
</dbReference>
<dbReference type="AlphaFoldDB" id="A0A6B2KZN5"/>
<dbReference type="Pfam" id="PF02940">
    <property type="entry name" value="mRNA_triPase"/>
    <property type="match status" value="1"/>
</dbReference>
<feature type="region of interest" description="Disordered" evidence="12">
    <location>
        <begin position="617"/>
        <end position="649"/>
    </location>
</feature>
<dbReference type="SUPFAM" id="SSF50249">
    <property type="entry name" value="Nucleic acid-binding proteins"/>
    <property type="match status" value="1"/>
</dbReference>
<dbReference type="Gene3D" id="2.40.50.140">
    <property type="entry name" value="Nucleic acid-binding proteins"/>
    <property type="match status" value="1"/>
</dbReference>